<accession>A0AAV4NQY3</accession>
<name>A0AAV4NQY3_CAEEX</name>
<organism evidence="1 2">
    <name type="scientific">Caerostris extrusa</name>
    <name type="common">Bark spider</name>
    <name type="synonym">Caerostris bankana</name>
    <dbReference type="NCBI Taxonomy" id="172846"/>
    <lineage>
        <taxon>Eukaryota</taxon>
        <taxon>Metazoa</taxon>
        <taxon>Ecdysozoa</taxon>
        <taxon>Arthropoda</taxon>
        <taxon>Chelicerata</taxon>
        <taxon>Arachnida</taxon>
        <taxon>Araneae</taxon>
        <taxon>Araneomorphae</taxon>
        <taxon>Entelegynae</taxon>
        <taxon>Araneoidea</taxon>
        <taxon>Araneidae</taxon>
        <taxon>Caerostris</taxon>
    </lineage>
</organism>
<evidence type="ECO:0000313" key="2">
    <source>
        <dbReference type="Proteomes" id="UP001054945"/>
    </source>
</evidence>
<gene>
    <name evidence="1" type="ORF">CEXT_772581</name>
</gene>
<dbReference type="EMBL" id="BPLR01021174">
    <property type="protein sequence ID" value="GIX86839.1"/>
    <property type="molecule type" value="Genomic_DNA"/>
</dbReference>
<sequence length="114" mass="13191">MSNFESMSNVAIFDHLQGRNSFRICPPRISDLDLEFKDQGIVYPDYGLHRNFASWISNGTFSARNPFSYTTIWASRKKSFQLIRHLCGRLSVVQVGKLSESRLCKWLFITLARV</sequence>
<dbReference type="AlphaFoldDB" id="A0AAV4NQY3"/>
<protein>
    <submittedName>
        <fullName evidence="1">Uncharacterized protein</fullName>
    </submittedName>
</protein>
<dbReference type="Proteomes" id="UP001054945">
    <property type="component" value="Unassembled WGS sequence"/>
</dbReference>
<keyword evidence="2" id="KW-1185">Reference proteome</keyword>
<reference evidence="1 2" key="1">
    <citation type="submission" date="2021-06" db="EMBL/GenBank/DDBJ databases">
        <title>Caerostris extrusa draft genome.</title>
        <authorList>
            <person name="Kono N."/>
            <person name="Arakawa K."/>
        </authorList>
    </citation>
    <scope>NUCLEOTIDE SEQUENCE [LARGE SCALE GENOMIC DNA]</scope>
</reference>
<comment type="caution">
    <text evidence="1">The sequence shown here is derived from an EMBL/GenBank/DDBJ whole genome shotgun (WGS) entry which is preliminary data.</text>
</comment>
<proteinExistence type="predicted"/>
<evidence type="ECO:0000313" key="1">
    <source>
        <dbReference type="EMBL" id="GIX86839.1"/>
    </source>
</evidence>